<feature type="chain" id="PRO_5040801920" evidence="2">
    <location>
        <begin position="21"/>
        <end position="116"/>
    </location>
</feature>
<comment type="caution">
    <text evidence="4">The sequence shown here is derived from an EMBL/GenBank/DDBJ whole genome shotgun (WGS) entry which is preliminary data.</text>
</comment>
<evidence type="ECO:0000313" key="4">
    <source>
        <dbReference type="EMBL" id="GLK50713.1"/>
    </source>
</evidence>
<dbReference type="Proteomes" id="UP001143486">
    <property type="component" value="Unassembled WGS sequence"/>
</dbReference>
<feature type="signal peptide" evidence="2">
    <location>
        <begin position="1"/>
        <end position="20"/>
    </location>
</feature>
<reference evidence="4" key="2">
    <citation type="submission" date="2023-01" db="EMBL/GenBank/DDBJ databases">
        <authorList>
            <person name="Sun Q."/>
            <person name="Evtushenko L."/>
        </authorList>
    </citation>
    <scope>NUCLEOTIDE SEQUENCE</scope>
    <source>
        <strain evidence="4">VKM B-1513</strain>
    </source>
</reference>
<proteinExistence type="predicted"/>
<dbReference type="InterPro" id="IPR025711">
    <property type="entry name" value="PepSY"/>
</dbReference>
<feature type="region of interest" description="Disordered" evidence="1">
    <location>
        <begin position="27"/>
        <end position="54"/>
    </location>
</feature>
<keyword evidence="2" id="KW-0732">Signal</keyword>
<evidence type="ECO:0000256" key="1">
    <source>
        <dbReference type="SAM" id="MobiDB-lite"/>
    </source>
</evidence>
<feature type="domain" description="PepSY" evidence="3">
    <location>
        <begin position="67"/>
        <end position="114"/>
    </location>
</feature>
<organism evidence="4 5">
    <name type="scientific">Maricaulis virginensis</name>
    <dbReference type="NCBI Taxonomy" id="144022"/>
    <lineage>
        <taxon>Bacteria</taxon>
        <taxon>Pseudomonadati</taxon>
        <taxon>Pseudomonadota</taxon>
        <taxon>Alphaproteobacteria</taxon>
        <taxon>Maricaulales</taxon>
        <taxon>Maricaulaceae</taxon>
        <taxon>Maricaulis</taxon>
    </lineage>
</organism>
<reference evidence="4" key="1">
    <citation type="journal article" date="2014" name="Int. J. Syst. Evol. Microbiol.">
        <title>Complete genome sequence of Corynebacterium casei LMG S-19264T (=DSM 44701T), isolated from a smear-ripened cheese.</title>
        <authorList>
            <consortium name="US DOE Joint Genome Institute (JGI-PGF)"/>
            <person name="Walter F."/>
            <person name="Albersmeier A."/>
            <person name="Kalinowski J."/>
            <person name="Ruckert C."/>
        </authorList>
    </citation>
    <scope>NUCLEOTIDE SEQUENCE</scope>
    <source>
        <strain evidence="4">VKM B-1513</strain>
    </source>
</reference>
<evidence type="ECO:0000313" key="5">
    <source>
        <dbReference type="Proteomes" id="UP001143486"/>
    </source>
</evidence>
<evidence type="ECO:0000256" key="2">
    <source>
        <dbReference type="SAM" id="SignalP"/>
    </source>
</evidence>
<dbReference type="Pfam" id="PF03413">
    <property type="entry name" value="PepSY"/>
    <property type="match status" value="1"/>
</dbReference>
<keyword evidence="5" id="KW-1185">Reference proteome</keyword>
<dbReference type="RefSeq" id="WP_271185112.1">
    <property type="nucleotide sequence ID" value="NZ_BSFE01000001.1"/>
</dbReference>
<feature type="compositionally biased region" description="Basic and acidic residues" evidence="1">
    <location>
        <begin position="35"/>
        <end position="53"/>
    </location>
</feature>
<sequence>MMRHLLIIAGAFASVLVPLATVSDADASAAMAQKQDQDPRGRYSPSEARDERQQGNIVPALRVINDVRRRYPGANVLDAELEGGAAPRYVIKILTSDGRRVDVVADARNGRILYER</sequence>
<accession>A0A9W6MM87</accession>
<dbReference type="AlphaFoldDB" id="A0A9W6MM87"/>
<evidence type="ECO:0000259" key="3">
    <source>
        <dbReference type="Pfam" id="PF03413"/>
    </source>
</evidence>
<gene>
    <name evidence="4" type="ORF">GCM10017621_02210</name>
</gene>
<dbReference type="EMBL" id="BSFE01000001">
    <property type="protein sequence ID" value="GLK50713.1"/>
    <property type="molecule type" value="Genomic_DNA"/>
</dbReference>
<protein>
    <submittedName>
        <fullName evidence="4">Membrane protein</fullName>
    </submittedName>
</protein>
<name>A0A9W6MM87_9PROT</name>